<dbReference type="Proteomes" id="UP000784294">
    <property type="component" value="Unassembled WGS sequence"/>
</dbReference>
<gene>
    <name evidence="1" type="ORF">PXEA_LOCUS17179</name>
</gene>
<sequence length="109" mass="12275">MPQSAIQNWLCPHKRAHKSSVPSSTSFLGPHDNRTHFIRLPDPLWASRPGVPQPLSLVNLGTQINMIPSRIPPSRSPTYPFRRTTPPPHNYRHFLVEVCPFSAACCTPE</sequence>
<reference evidence="1" key="1">
    <citation type="submission" date="2018-11" db="EMBL/GenBank/DDBJ databases">
        <authorList>
            <consortium name="Pathogen Informatics"/>
        </authorList>
    </citation>
    <scope>NUCLEOTIDE SEQUENCE</scope>
</reference>
<proteinExistence type="predicted"/>
<keyword evidence="2" id="KW-1185">Reference proteome</keyword>
<comment type="caution">
    <text evidence="1">The sequence shown here is derived from an EMBL/GenBank/DDBJ whole genome shotgun (WGS) entry which is preliminary data.</text>
</comment>
<evidence type="ECO:0000313" key="2">
    <source>
        <dbReference type="Proteomes" id="UP000784294"/>
    </source>
</evidence>
<dbReference type="EMBL" id="CAAALY010063614">
    <property type="protein sequence ID" value="VEL23739.1"/>
    <property type="molecule type" value="Genomic_DNA"/>
</dbReference>
<organism evidence="1 2">
    <name type="scientific">Protopolystoma xenopodis</name>
    <dbReference type="NCBI Taxonomy" id="117903"/>
    <lineage>
        <taxon>Eukaryota</taxon>
        <taxon>Metazoa</taxon>
        <taxon>Spiralia</taxon>
        <taxon>Lophotrochozoa</taxon>
        <taxon>Platyhelminthes</taxon>
        <taxon>Monogenea</taxon>
        <taxon>Polyopisthocotylea</taxon>
        <taxon>Polystomatidea</taxon>
        <taxon>Polystomatidae</taxon>
        <taxon>Protopolystoma</taxon>
    </lineage>
</organism>
<protein>
    <submittedName>
        <fullName evidence="1">Uncharacterized protein</fullName>
    </submittedName>
</protein>
<accession>A0A448WYX6</accession>
<name>A0A448WYX6_9PLAT</name>
<evidence type="ECO:0000313" key="1">
    <source>
        <dbReference type="EMBL" id="VEL23739.1"/>
    </source>
</evidence>
<dbReference type="AlphaFoldDB" id="A0A448WYX6"/>